<dbReference type="AlphaFoldDB" id="A0A1H3MHL9"/>
<evidence type="ECO:0000313" key="2">
    <source>
        <dbReference type="Proteomes" id="UP000199286"/>
    </source>
</evidence>
<evidence type="ECO:0000313" key="1">
    <source>
        <dbReference type="EMBL" id="SDY75848.1"/>
    </source>
</evidence>
<reference evidence="1 2" key="1">
    <citation type="submission" date="2016-10" db="EMBL/GenBank/DDBJ databases">
        <authorList>
            <person name="de Groot N.N."/>
        </authorList>
    </citation>
    <scope>NUCLEOTIDE SEQUENCE [LARGE SCALE GENOMIC DNA]</scope>
    <source>
        <strain evidence="1 2">DSM 26880</strain>
    </source>
</reference>
<sequence>MRVQQRRLNRLEARLGAGQKPVLIAFLPMLMDKDDQRVEVARLADHEGIQPPFETMIIETSDGSAARASVVADFDSVLREVAQNSRRVGEREERLRRLPT</sequence>
<dbReference type="RefSeq" id="WP_089885043.1">
    <property type="nucleotide sequence ID" value="NZ_FNPF01000017.1"/>
</dbReference>
<keyword evidence="2" id="KW-1185">Reference proteome</keyword>
<name>A0A1H3MHL9_9RHOB</name>
<gene>
    <name evidence="1" type="ORF">SAMN05444340_11718</name>
</gene>
<accession>A0A1H3MHL9</accession>
<protein>
    <submittedName>
        <fullName evidence="1">Uncharacterized protein</fullName>
    </submittedName>
</protein>
<dbReference type="EMBL" id="FNPF01000017">
    <property type="protein sequence ID" value="SDY75848.1"/>
    <property type="molecule type" value="Genomic_DNA"/>
</dbReference>
<organism evidence="1 2">
    <name type="scientific">Citreimonas salinaria</name>
    <dbReference type="NCBI Taxonomy" id="321339"/>
    <lineage>
        <taxon>Bacteria</taxon>
        <taxon>Pseudomonadati</taxon>
        <taxon>Pseudomonadota</taxon>
        <taxon>Alphaproteobacteria</taxon>
        <taxon>Rhodobacterales</taxon>
        <taxon>Roseobacteraceae</taxon>
        <taxon>Citreimonas</taxon>
    </lineage>
</organism>
<dbReference type="Proteomes" id="UP000199286">
    <property type="component" value="Unassembled WGS sequence"/>
</dbReference>
<proteinExistence type="predicted"/>
<dbReference type="STRING" id="321339.SAMN05444340_11718"/>